<sequence length="454" mass="52249">MFPLKPFFILLFVTTLSFSQNTKLSILDSHSKEPIEGANVLAGDSGSGGTTDKNGNFSLPENISTQDSLVISHLGYKTRILSFFDLRKSRFRVYLRKTNENLEEVNIRSNTRLQHRIRYESLPEMKDGIFAFGSVLTGNKLYLVGGNLSHTTNKRREFMERAGMTRATFKDFTRAMRSDLNWLEYSENLHIYDLNTGKWSTSPLKFEKRAFLNLNAIGNKLYATGGKSLSTNRIKQYLGNKIEIYDIENDSLYTDLTNPHQAVNFASFVYDDQLILLGGSTKRKRNQGKVYTDKMHLYKPETGYWYEVAKMPKAKETTGILLNNKFYLIGGFNKSPLKSIESYDIKSGEWTNLGELFENMERPGLAAHGEIIYIYNKGKLLSFNTPTGKLSEYYIDLNLQYAALHYYNNHLYIVGGAREINFEVIPSQKIYRIALDEFRKTEVKRFKVLDKNIY</sequence>
<gene>
    <name evidence="2" type="ORF">ACFQ3Q_10385</name>
</gene>
<dbReference type="InterPro" id="IPR052392">
    <property type="entry name" value="Kelch-BTB_domain-containing"/>
</dbReference>
<dbReference type="SUPFAM" id="SSF49464">
    <property type="entry name" value="Carboxypeptidase regulatory domain-like"/>
    <property type="match status" value="1"/>
</dbReference>
<name>A0ABW3NUZ2_9FLAO</name>
<accession>A0ABW3NUZ2</accession>
<dbReference type="Pfam" id="PF13715">
    <property type="entry name" value="CarbopepD_reg_2"/>
    <property type="match status" value="1"/>
</dbReference>
<dbReference type="InterPro" id="IPR006652">
    <property type="entry name" value="Kelch_1"/>
</dbReference>
<dbReference type="EMBL" id="JBHTLI010000001">
    <property type="protein sequence ID" value="MFD1096156.1"/>
    <property type="molecule type" value="Genomic_DNA"/>
</dbReference>
<dbReference type="PANTHER" id="PTHR46375">
    <property type="entry name" value="KELCH REPEAT AND BTB DOMAIN-CONTAINING PROTEIN 13-RELATED"/>
    <property type="match status" value="1"/>
</dbReference>
<proteinExistence type="predicted"/>
<dbReference type="InterPro" id="IPR015915">
    <property type="entry name" value="Kelch-typ_b-propeller"/>
</dbReference>
<keyword evidence="3" id="KW-1185">Reference proteome</keyword>
<dbReference type="SMART" id="SM00612">
    <property type="entry name" value="Kelch"/>
    <property type="match status" value="2"/>
</dbReference>
<dbReference type="Gene3D" id="2.120.10.80">
    <property type="entry name" value="Kelch-type beta propeller"/>
    <property type="match status" value="1"/>
</dbReference>
<dbReference type="PANTHER" id="PTHR46375:SF3">
    <property type="entry name" value="KELCH REPEAT AND BTB DOMAIN-CONTAINING PROTEIN 13"/>
    <property type="match status" value="1"/>
</dbReference>
<dbReference type="Pfam" id="PF01344">
    <property type="entry name" value="Kelch_1"/>
    <property type="match status" value="1"/>
</dbReference>
<protein>
    <submittedName>
        <fullName evidence="2">Carboxypeptidase-like regulatory domain-containing protein</fullName>
    </submittedName>
</protein>
<evidence type="ECO:0000256" key="1">
    <source>
        <dbReference type="SAM" id="MobiDB-lite"/>
    </source>
</evidence>
<reference evidence="3" key="1">
    <citation type="journal article" date="2019" name="Int. J. Syst. Evol. Microbiol.">
        <title>The Global Catalogue of Microorganisms (GCM) 10K type strain sequencing project: providing services to taxonomists for standard genome sequencing and annotation.</title>
        <authorList>
            <consortium name="The Broad Institute Genomics Platform"/>
            <consortium name="The Broad Institute Genome Sequencing Center for Infectious Disease"/>
            <person name="Wu L."/>
            <person name="Ma J."/>
        </authorList>
    </citation>
    <scope>NUCLEOTIDE SEQUENCE [LARGE SCALE GENOMIC DNA]</scope>
    <source>
        <strain evidence="3">CCUG 64793</strain>
    </source>
</reference>
<dbReference type="InterPro" id="IPR008969">
    <property type="entry name" value="CarboxyPept-like_regulatory"/>
</dbReference>
<evidence type="ECO:0000313" key="2">
    <source>
        <dbReference type="EMBL" id="MFD1096156.1"/>
    </source>
</evidence>
<feature type="region of interest" description="Disordered" evidence="1">
    <location>
        <begin position="38"/>
        <end position="58"/>
    </location>
</feature>
<dbReference type="SUPFAM" id="SSF117281">
    <property type="entry name" value="Kelch motif"/>
    <property type="match status" value="1"/>
</dbReference>
<dbReference type="RefSeq" id="WP_380745444.1">
    <property type="nucleotide sequence ID" value="NZ_JBHTLI010000001.1"/>
</dbReference>
<dbReference type="Proteomes" id="UP001597131">
    <property type="component" value="Unassembled WGS sequence"/>
</dbReference>
<evidence type="ECO:0000313" key="3">
    <source>
        <dbReference type="Proteomes" id="UP001597131"/>
    </source>
</evidence>
<comment type="caution">
    <text evidence="2">The sequence shown here is derived from an EMBL/GenBank/DDBJ whole genome shotgun (WGS) entry which is preliminary data.</text>
</comment>
<organism evidence="2 3">
    <name type="scientific">Salegentibacter chungangensis</name>
    <dbReference type="NCBI Taxonomy" id="1335724"/>
    <lineage>
        <taxon>Bacteria</taxon>
        <taxon>Pseudomonadati</taxon>
        <taxon>Bacteroidota</taxon>
        <taxon>Flavobacteriia</taxon>
        <taxon>Flavobacteriales</taxon>
        <taxon>Flavobacteriaceae</taxon>
        <taxon>Salegentibacter</taxon>
    </lineage>
</organism>